<feature type="transmembrane region" description="Helical" evidence="10">
    <location>
        <begin position="168"/>
        <end position="189"/>
    </location>
</feature>
<evidence type="ECO:0000256" key="6">
    <source>
        <dbReference type="ARBA" id="ARBA00023065"/>
    </source>
</evidence>
<dbReference type="Pfam" id="PF00999">
    <property type="entry name" value="Na_H_Exchanger"/>
    <property type="match status" value="1"/>
</dbReference>
<dbReference type="GO" id="GO:0005886">
    <property type="term" value="C:plasma membrane"/>
    <property type="evidence" value="ECO:0007669"/>
    <property type="project" value="TreeGrafter"/>
</dbReference>
<comment type="caution">
    <text evidence="12">The sequence shown here is derived from an EMBL/GenBank/DDBJ whole genome shotgun (WGS) entry which is preliminary data.</text>
</comment>
<organism evidence="12 13">
    <name type="scientific">Danaus plexippus plexippus</name>
    <dbReference type="NCBI Taxonomy" id="278856"/>
    <lineage>
        <taxon>Eukaryota</taxon>
        <taxon>Metazoa</taxon>
        <taxon>Ecdysozoa</taxon>
        <taxon>Arthropoda</taxon>
        <taxon>Hexapoda</taxon>
        <taxon>Insecta</taxon>
        <taxon>Pterygota</taxon>
        <taxon>Neoptera</taxon>
        <taxon>Endopterygota</taxon>
        <taxon>Lepidoptera</taxon>
        <taxon>Glossata</taxon>
        <taxon>Ditrysia</taxon>
        <taxon>Papilionoidea</taxon>
        <taxon>Nymphalidae</taxon>
        <taxon>Danainae</taxon>
        <taxon>Danaini</taxon>
        <taxon>Danaina</taxon>
        <taxon>Danaus</taxon>
        <taxon>Danaus</taxon>
    </lineage>
</organism>
<dbReference type="GO" id="GO:0055037">
    <property type="term" value="C:recycling endosome"/>
    <property type="evidence" value="ECO:0007669"/>
    <property type="project" value="TreeGrafter"/>
</dbReference>
<keyword evidence="5" id="KW-0915">Sodium</keyword>
<dbReference type="InterPro" id="IPR006153">
    <property type="entry name" value="Cation/H_exchanger_TM"/>
</dbReference>
<proteinExistence type="predicted"/>
<evidence type="ECO:0000256" key="5">
    <source>
        <dbReference type="ARBA" id="ARBA00023053"/>
    </source>
</evidence>
<feature type="domain" description="Cation/H+ exchanger transmembrane" evidence="11">
    <location>
        <begin position="2"/>
        <end position="185"/>
    </location>
</feature>
<evidence type="ECO:0000256" key="7">
    <source>
        <dbReference type="ARBA" id="ARBA00023136"/>
    </source>
</evidence>
<keyword evidence="2" id="KW-0813">Transport</keyword>
<evidence type="ECO:0000256" key="10">
    <source>
        <dbReference type="SAM" id="Phobius"/>
    </source>
</evidence>
<reference evidence="12 13" key="1">
    <citation type="journal article" date="2011" name="Cell">
        <title>The monarch butterfly genome yields insights into long-distance migration.</title>
        <authorList>
            <person name="Zhan S."/>
            <person name="Merlin C."/>
            <person name="Boore J.L."/>
            <person name="Reppert S.M."/>
        </authorList>
    </citation>
    <scope>NUCLEOTIDE SEQUENCE [LARGE SCALE GENOMIC DNA]</scope>
    <source>
        <strain evidence="12">F-2</strain>
    </source>
</reference>
<gene>
    <name evidence="12" type="ORF">KGM_201738</name>
</gene>
<dbReference type="InterPro" id="IPR018422">
    <property type="entry name" value="Cation/H_exchanger_CPA1"/>
</dbReference>
<dbReference type="eggNOG" id="KOG1965">
    <property type="taxonomic scope" value="Eukaryota"/>
</dbReference>
<evidence type="ECO:0000256" key="1">
    <source>
        <dbReference type="ARBA" id="ARBA00004141"/>
    </source>
</evidence>
<evidence type="ECO:0000256" key="8">
    <source>
        <dbReference type="ARBA" id="ARBA00023201"/>
    </source>
</evidence>
<evidence type="ECO:0000313" key="12">
    <source>
        <dbReference type="EMBL" id="OWR54032.1"/>
    </source>
</evidence>
<name>A0A212FJX8_DANPL</name>
<keyword evidence="7 10" id="KW-0472">Membrane</keyword>
<feature type="region of interest" description="Disordered" evidence="9">
    <location>
        <begin position="338"/>
        <end position="359"/>
    </location>
</feature>
<dbReference type="GO" id="GO:0015386">
    <property type="term" value="F:potassium:proton antiporter activity"/>
    <property type="evidence" value="ECO:0007669"/>
    <property type="project" value="TreeGrafter"/>
</dbReference>
<feature type="transmembrane region" description="Helical" evidence="10">
    <location>
        <begin position="136"/>
        <end position="156"/>
    </location>
</feature>
<evidence type="ECO:0000313" key="13">
    <source>
        <dbReference type="Proteomes" id="UP000007151"/>
    </source>
</evidence>
<comment type="subcellular location">
    <subcellularLocation>
        <location evidence="1">Membrane</location>
        <topology evidence="1">Multi-pass membrane protein</topology>
    </subcellularLocation>
</comment>
<keyword evidence="4 10" id="KW-1133">Transmembrane helix</keyword>
<keyword evidence="13" id="KW-1185">Reference proteome</keyword>
<dbReference type="KEGG" id="dpl:KGM_201738"/>
<protein>
    <submittedName>
        <fullName evidence="12">Sodium/hydrogen exchanger 7 9</fullName>
    </submittedName>
</protein>
<evidence type="ECO:0000256" key="9">
    <source>
        <dbReference type="SAM" id="MobiDB-lite"/>
    </source>
</evidence>
<keyword evidence="3 10" id="KW-0812">Transmembrane</keyword>
<dbReference type="PANTHER" id="PTHR10110">
    <property type="entry name" value="SODIUM/HYDROGEN EXCHANGER"/>
    <property type="match status" value="1"/>
</dbReference>
<keyword evidence="6" id="KW-0406">Ion transport</keyword>
<evidence type="ECO:0000256" key="2">
    <source>
        <dbReference type="ARBA" id="ARBA00022448"/>
    </source>
</evidence>
<sequence>MTKFTHVRDWPLLESALFVLMSYAAFLIAEVCELTGVVAVLFCGICQAHYTYNNLSSDSRNRTKQLFELLNFLAENFIFTYIGVSMFTFPKHHFDPWFIIAGFLTSTLGRAVNIYPLSFLLNLGRKPPIPVNFQHMLFFSGLRGAMSFALAIRNTVSEARQAMLTTTSLIVIATVVLQGGAASHALAYLRIPTGQGQNDENEALPYRDVRSPADISFGLRNMDSAQSPRSDRASNGRMVVKWDNGDSGVIMPWQINSYEDTPHGNETGEKARLARLWGAVDSKLLKPLLTHARPPLTETLPAFLSPVARLLTTTRQYTQGDGLRRTDSDSDLCIDEPQPVPTSIDPQQPYNIRNGYGNV</sequence>
<dbReference type="InParanoid" id="A0A212FJX8"/>
<evidence type="ECO:0000256" key="4">
    <source>
        <dbReference type="ARBA" id="ARBA00022989"/>
    </source>
</evidence>
<keyword evidence="8" id="KW-0739">Sodium transport</keyword>
<dbReference type="EMBL" id="AGBW02008206">
    <property type="protein sequence ID" value="OWR54032.1"/>
    <property type="molecule type" value="Genomic_DNA"/>
</dbReference>
<dbReference type="Proteomes" id="UP000007151">
    <property type="component" value="Unassembled WGS sequence"/>
</dbReference>
<dbReference type="GO" id="GO:0098719">
    <property type="term" value="P:sodium ion import across plasma membrane"/>
    <property type="evidence" value="ECO:0007669"/>
    <property type="project" value="TreeGrafter"/>
</dbReference>
<evidence type="ECO:0000259" key="11">
    <source>
        <dbReference type="Pfam" id="PF00999"/>
    </source>
</evidence>
<dbReference type="AlphaFoldDB" id="A0A212FJX8"/>
<dbReference type="PANTHER" id="PTHR10110:SF187">
    <property type="entry name" value="SODIUM_HYDROGEN EXCHANGER"/>
    <property type="match status" value="1"/>
</dbReference>
<accession>A0A212FJX8</accession>
<dbReference type="STRING" id="278856.A0A212FJX8"/>
<feature type="transmembrane region" description="Helical" evidence="10">
    <location>
        <begin position="20"/>
        <end position="45"/>
    </location>
</feature>
<dbReference type="GO" id="GO:0015385">
    <property type="term" value="F:sodium:proton antiporter activity"/>
    <property type="evidence" value="ECO:0007669"/>
    <property type="project" value="InterPro"/>
</dbReference>
<dbReference type="GO" id="GO:0051453">
    <property type="term" value="P:regulation of intracellular pH"/>
    <property type="evidence" value="ECO:0007669"/>
    <property type="project" value="TreeGrafter"/>
</dbReference>
<feature type="transmembrane region" description="Helical" evidence="10">
    <location>
        <begin position="96"/>
        <end position="115"/>
    </location>
</feature>
<evidence type="ECO:0000256" key="3">
    <source>
        <dbReference type="ARBA" id="ARBA00022692"/>
    </source>
</evidence>
<feature type="transmembrane region" description="Helical" evidence="10">
    <location>
        <begin position="66"/>
        <end position="84"/>
    </location>
</feature>